<dbReference type="PANTHER" id="PTHR30146">
    <property type="entry name" value="LACI-RELATED TRANSCRIPTIONAL REPRESSOR"/>
    <property type="match status" value="1"/>
</dbReference>
<feature type="domain" description="HTH lacI-type" evidence="5">
    <location>
        <begin position="107"/>
        <end position="163"/>
    </location>
</feature>
<reference evidence="6 7" key="1">
    <citation type="submission" date="2018-08" db="EMBL/GenBank/DDBJ databases">
        <title>Verrucosispora craniellae sp. nov., isolated from a marine sponge in the South China Sea.</title>
        <authorList>
            <person name="Li L."/>
            <person name="Lin H.W."/>
        </authorList>
    </citation>
    <scope>NUCLEOTIDE SEQUENCE [LARGE SCALE GENOMIC DNA]</scope>
    <source>
        <strain evidence="6 7">LHW63014</strain>
    </source>
</reference>
<dbReference type="Pfam" id="PF00356">
    <property type="entry name" value="LacI"/>
    <property type="match status" value="1"/>
</dbReference>
<dbReference type="PROSITE" id="PS50932">
    <property type="entry name" value="HTH_LACI_2"/>
    <property type="match status" value="1"/>
</dbReference>
<organism evidence="6 7">
    <name type="scientific">Micromonospora craniellae</name>
    <dbReference type="NCBI Taxonomy" id="2294034"/>
    <lineage>
        <taxon>Bacteria</taxon>
        <taxon>Bacillati</taxon>
        <taxon>Actinomycetota</taxon>
        <taxon>Actinomycetes</taxon>
        <taxon>Micromonosporales</taxon>
        <taxon>Micromonosporaceae</taxon>
        <taxon>Micromonospora</taxon>
    </lineage>
</organism>
<evidence type="ECO:0000313" key="6">
    <source>
        <dbReference type="EMBL" id="RFS47773.1"/>
    </source>
</evidence>
<dbReference type="Proteomes" id="UP000262621">
    <property type="component" value="Unassembled WGS sequence"/>
</dbReference>
<keyword evidence="2" id="KW-0238">DNA-binding</keyword>
<gene>
    <name evidence="6" type="ORF">D0Q02_04320</name>
</gene>
<evidence type="ECO:0000256" key="3">
    <source>
        <dbReference type="ARBA" id="ARBA00023163"/>
    </source>
</evidence>
<evidence type="ECO:0000259" key="5">
    <source>
        <dbReference type="PROSITE" id="PS50932"/>
    </source>
</evidence>
<dbReference type="AlphaFoldDB" id="A0A372G453"/>
<dbReference type="PANTHER" id="PTHR30146:SF155">
    <property type="entry name" value="ALANINE RACEMASE"/>
    <property type="match status" value="1"/>
</dbReference>
<dbReference type="InterPro" id="IPR046335">
    <property type="entry name" value="LacI/GalR-like_sensor"/>
</dbReference>
<evidence type="ECO:0000313" key="7">
    <source>
        <dbReference type="Proteomes" id="UP000262621"/>
    </source>
</evidence>
<comment type="caution">
    <text evidence="6">The sequence shown here is derived from an EMBL/GenBank/DDBJ whole genome shotgun (WGS) entry which is preliminary data.</text>
</comment>
<dbReference type="CDD" id="cd01392">
    <property type="entry name" value="HTH_LacI"/>
    <property type="match status" value="1"/>
</dbReference>
<name>A0A372G453_9ACTN</name>
<sequence length="450" mass="47586">MPRPGSSGCRARAGWRRGATPTWSSSTRPVAGGWTRRRCGRRSGGARCTVGPCMAGYTPPGYGDDRSSTMVRSWSPVVDTSSVGRVPATRIRDGVETTVTGTQGTQPTLRDVARVAGVHLATASRALSGSKSRPVNSRTEALVRQAAAELGYVPDQMARSLRTHRSAAIGVLIPDMSNPVMPPLVRGAEQVLARHGYTTLFADTDNDPVAEAKRLGMLLSWRVAGIILATARRDQPLPVELTASGVPVVMMSRKVDATTVPSATVDESVGVAQALDHLIGLGHQRIAYLGVPLWTSAGHERYVAFHDIMRDRGLPVPDGYAVAREGYSERDGESALAALLAGGDPPTAVLAGNDMMALGCYAAIRAAGLSCPGDISVVGYNDMPLTDRVDPALTTVRVPYFDVGRRAATLLVEALTDGDALDHSVRLTPRLVVRASTASVRPRPSQDTGP</sequence>
<protein>
    <submittedName>
        <fullName evidence="6">LacI family transcriptional regulator</fullName>
    </submittedName>
</protein>
<dbReference type="Gene3D" id="3.40.50.2300">
    <property type="match status" value="2"/>
</dbReference>
<accession>A0A372G453</accession>
<dbReference type="CDD" id="cd06267">
    <property type="entry name" value="PBP1_LacI_sugar_binding-like"/>
    <property type="match status" value="1"/>
</dbReference>
<dbReference type="InterPro" id="IPR000843">
    <property type="entry name" value="HTH_LacI"/>
</dbReference>
<dbReference type="EMBL" id="QVFU01000002">
    <property type="protein sequence ID" value="RFS47773.1"/>
    <property type="molecule type" value="Genomic_DNA"/>
</dbReference>
<dbReference type="Pfam" id="PF13377">
    <property type="entry name" value="Peripla_BP_3"/>
    <property type="match status" value="1"/>
</dbReference>
<proteinExistence type="predicted"/>
<dbReference type="InterPro" id="IPR028082">
    <property type="entry name" value="Peripla_BP_I"/>
</dbReference>
<feature type="region of interest" description="Disordered" evidence="4">
    <location>
        <begin position="1"/>
        <end position="45"/>
    </location>
</feature>
<evidence type="ECO:0000256" key="4">
    <source>
        <dbReference type="SAM" id="MobiDB-lite"/>
    </source>
</evidence>
<dbReference type="SMART" id="SM00354">
    <property type="entry name" value="HTH_LACI"/>
    <property type="match status" value="1"/>
</dbReference>
<keyword evidence="1" id="KW-0805">Transcription regulation</keyword>
<keyword evidence="3" id="KW-0804">Transcription</keyword>
<keyword evidence="7" id="KW-1185">Reference proteome</keyword>
<dbReference type="InterPro" id="IPR010982">
    <property type="entry name" value="Lambda_DNA-bd_dom_sf"/>
</dbReference>
<dbReference type="SUPFAM" id="SSF53822">
    <property type="entry name" value="Periplasmic binding protein-like I"/>
    <property type="match status" value="1"/>
</dbReference>
<dbReference type="SUPFAM" id="SSF47413">
    <property type="entry name" value="lambda repressor-like DNA-binding domains"/>
    <property type="match status" value="1"/>
</dbReference>
<dbReference type="GO" id="GO:0000976">
    <property type="term" value="F:transcription cis-regulatory region binding"/>
    <property type="evidence" value="ECO:0007669"/>
    <property type="project" value="TreeGrafter"/>
</dbReference>
<dbReference type="GO" id="GO:0003700">
    <property type="term" value="F:DNA-binding transcription factor activity"/>
    <property type="evidence" value="ECO:0007669"/>
    <property type="project" value="TreeGrafter"/>
</dbReference>
<feature type="compositionally biased region" description="Low complexity" evidence="4">
    <location>
        <begin position="1"/>
        <end position="19"/>
    </location>
</feature>
<dbReference type="Gene3D" id="1.10.260.40">
    <property type="entry name" value="lambda repressor-like DNA-binding domains"/>
    <property type="match status" value="1"/>
</dbReference>
<evidence type="ECO:0000256" key="2">
    <source>
        <dbReference type="ARBA" id="ARBA00023125"/>
    </source>
</evidence>
<evidence type="ECO:0000256" key="1">
    <source>
        <dbReference type="ARBA" id="ARBA00023015"/>
    </source>
</evidence>